<dbReference type="GO" id="GO:0046452">
    <property type="term" value="P:dihydrofolate metabolic process"/>
    <property type="evidence" value="ECO:0007669"/>
    <property type="project" value="TreeGrafter"/>
</dbReference>
<evidence type="ECO:0000256" key="5">
    <source>
        <dbReference type="ARBA" id="ARBA00022857"/>
    </source>
</evidence>
<evidence type="ECO:0000256" key="7">
    <source>
        <dbReference type="ARBA" id="ARBA00025067"/>
    </source>
</evidence>
<dbReference type="Pfam" id="PF00186">
    <property type="entry name" value="DHFR_1"/>
    <property type="match status" value="1"/>
</dbReference>
<dbReference type="GO" id="GO:0004146">
    <property type="term" value="F:dihydrofolate reductase activity"/>
    <property type="evidence" value="ECO:0007669"/>
    <property type="project" value="UniProtKB-EC"/>
</dbReference>
<dbReference type="InterPro" id="IPR012259">
    <property type="entry name" value="DHFR"/>
</dbReference>
<keyword evidence="5 8" id="KW-0521">NADP</keyword>
<reference evidence="10 11" key="1">
    <citation type="submission" date="2016-10" db="EMBL/GenBank/DDBJ databases">
        <authorList>
            <person name="Varghese N."/>
            <person name="Submissions S."/>
        </authorList>
    </citation>
    <scope>NUCLEOTIDE SEQUENCE [LARGE SCALE GENOMIC DNA]</scope>
    <source>
        <strain evidence="10 11">DSM 11449</strain>
    </source>
</reference>
<dbReference type="InterPro" id="IPR001796">
    <property type="entry name" value="DHFR_dom"/>
</dbReference>
<dbReference type="RefSeq" id="WP_040357386.1">
    <property type="nucleotide sequence ID" value="NZ_FNND01000004.1"/>
</dbReference>
<evidence type="ECO:0000313" key="11">
    <source>
        <dbReference type="Proteomes" id="UP000182771"/>
    </source>
</evidence>
<comment type="function">
    <text evidence="7 8">Key enzyme in folate metabolism. Catalyzes an essential reaction for de novo glycine and purine synthesis, and for DNA precursor synthesis.</text>
</comment>
<dbReference type="PIRSF" id="PIRSF000194">
    <property type="entry name" value="DHFR"/>
    <property type="match status" value="1"/>
</dbReference>
<feature type="domain" description="DHFR" evidence="9">
    <location>
        <begin position="2"/>
        <end position="161"/>
    </location>
</feature>
<dbReference type="AlphaFoldDB" id="A0A1H2WG77"/>
<dbReference type="CDD" id="cd00209">
    <property type="entry name" value="DHFR"/>
    <property type="match status" value="1"/>
</dbReference>
<evidence type="ECO:0000256" key="3">
    <source>
        <dbReference type="ARBA" id="ARBA00012856"/>
    </source>
</evidence>
<dbReference type="OrthoDB" id="9804315at2"/>
<proteinExistence type="inferred from homology"/>
<keyword evidence="4 8" id="KW-0554">One-carbon metabolism</keyword>
<dbReference type="PANTHER" id="PTHR48069">
    <property type="entry name" value="DIHYDROFOLATE REDUCTASE"/>
    <property type="match status" value="1"/>
</dbReference>
<keyword evidence="11" id="KW-1185">Reference proteome</keyword>
<evidence type="ECO:0000313" key="10">
    <source>
        <dbReference type="EMBL" id="SDW79531.1"/>
    </source>
</evidence>
<dbReference type="Proteomes" id="UP000182771">
    <property type="component" value="Unassembled WGS sequence"/>
</dbReference>
<evidence type="ECO:0000259" key="9">
    <source>
        <dbReference type="PROSITE" id="PS51330"/>
    </source>
</evidence>
<accession>A0A1H2WG77</accession>
<evidence type="ECO:0000256" key="8">
    <source>
        <dbReference type="PIRNR" id="PIRNR000194"/>
    </source>
</evidence>
<comment type="catalytic activity">
    <reaction evidence="8">
        <text>(6S)-5,6,7,8-tetrahydrofolate + NADP(+) = 7,8-dihydrofolate + NADPH + H(+)</text>
        <dbReference type="Rhea" id="RHEA:15009"/>
        <dbReference type="ChEBI" id="CHEBI:15378"/>
        <dbReference type="ChEBI" id="CHEBI:57451"/>
        <dbReference type="ChEBI" id="CHEBI:57453"/>
        <dbReference type="ChEBI" id="CHEBI:57783"/>
        <dbReference type="ChEBI" id="CHEBI:58349"/>
        <dbReference type="EC" id="1.5.1.3"/>
    </reaction>
</comment>
<dbReference type="PANTHER" id="PTHR48069:SF3">
    <property type="entry name" value="DIHYDROFOLATE REDUCTASE"/>
    <property type="match status" value="1"/>
</dbReference>
<comment type="caution">
    <text evidence="10">The sequence shown here is derived from an EMBL/GenBank/DDBJ whole genome shotgun (WGS) entry which is preliminary data.</text>
</comment>
<organism evidence="10 11">
    <name type="scientific">Capnocytophaga granulosa</name>
    <dbReference type="NCBI Taxonomy" id="45242"/>
    <lineage>
        <taxon>Bacteria</taxon>
        <taxon>Pseudomonadati</taxon>
        <taxon>Bacteroidota</taxon>
        <taxon>Flavobacteriia</taxon>
        <taxon>Flavobacteriales</taxon>
        <taxon>Flavobacteriaceae</taxon>
        <taxon>Capnocytophaga</taxon>
    </lineage>
</organism>
<dbReference type="GO" id="GO:0070401">
    <property type="term" value="F:NADP+ binding"/>
    <property type="evidence" value="ECO:0007669"/>
    <property type="project" value="UniProtKB-ARBA"/>
</dbReference>
<dbReference type="PROSITE" id="PS51330">
    <property type="entry name" value="DHFR_2"/>
    <property type="match status" value="1"/>
</dbReference>
<dbReference type="SUPFAM" id="SSF53597">
    <property type="entry name" value="Dihydrofolate reductase-like"/>
    <property type="match status" value="1"/>
</dbReference>
<dbReference type="GeneID" id="85017398"/>
<evidence type="ECO:0000256" key="4">
    <source>
        <dbReference type="ARBA" id="ARBA00022563"/>
    </source>
</evidence>
<comment type="pathway">
    <text evidence="1 8">Cofactor biosynthesis; tetrahydrofolate biosynthesis; 5,6,7,8-tetrahydrofolate from 7,8-dihydrofolate: step 1/1.</text>
</comment>
<dbReference type="EC" id="1.5.1.3" evidence="3 8"/>
<dbReference type="GO" id="GO:0046655">
    <property type="term" value="P:folic acid metabolic process"/>
    <property type="evidence" value="ECO:0007669"/>
    <property type="project" value="TreeGrafter"/>
</dbReference>
<dbReference type="PRINTS" id="PR00070">
    <property type="entry name" value="DHFR"/>
</dbReference>
<comment type="similarity">
    <text evidence="2 8">Belongs to the dihydrofolate reductase family.</text>
</comment>
<dbReference type="GO" id="GO:0005829">
    <property type="term" value="C:cytosol"/>
    <property type="evidence" value="ECO:0007669"/>
    <property type="project" value="TreeGrafter"/>
</dbReference>
<evidence type="ECO:0000256" key="1">
    <source>
        <dbReference type="ARBA" id="ARBA00004903"/>
    </source>
</evidence>
<name>A0A1H2WG77_9FLAO</name>
<evidence type="ECO:0000256" key="2">
    <source>
        <dbReference type="ARBA" id="ARBA00009539"/>
    </source>
</evidence>
<dbReference type="GO" id="GO:0006730">
    <property type="term" value="P:one-carbon metabolic process"/>
    <property type="evidence" value="ECO:0007669"/>
    <property type="project" value="UniProtKB-KW"/>
</dbReference>
<dbReference type="Gene3D" id="3.40.430.10">
    <property type="entry name" value="Dihydrofolate Reductase, subunit A"/>
    <property type="match status" value="1"/>
</dbReference>
<protein>
    <recommendedName>
        <fullName evidence="3 8">Dihydrofolate reductase</fullName>
        <ecNumber evidence="3 8">1.5.1.3</ecNumber>
    </recommendedName>
</protein>
<dbReference type="EMBL" id="FNND01000004">
    <property type="protein sequence ID" value="SDW79531.1"/>
    <property type="molecule type" value="Genomic_DNA"/>
</dbReference>
<keyword evidence="6 8" id="KW-0560">Oxidoreductase</keyword>
<dbReference type="UniPathway" id="UPA00077">
    <property type="reaction ID" value="UER00158"/>
</dbReference>
<evidence type="ECO:0000256" key="6">
    <source>
        <dbReference type="ARBA" id="ARBA00023002"/>
    </source>
</evidence>
<gene>
    <name evidence="10" type="ORF">SAMN05444420_10479</name>
</gene>
<sequence>MSLTLIAALDLDNGIGKENQLLWHLPDDFQHFKHLTMGHCVIMGRKTLESLPKLLPKRTHIVLSRDKNYHREHCMVVSSIEQAIAIAQEQDEQPFVIGGGEVYKLAMPYATTLELTHVQAHFQADTFFPEIDLQRWQCVRRDFHPQDERHAFDFYFETYKLL</sequence>
<dbReference type="InterPro" id="IPR024072">
    <property type="entry name" value="DHFR-like_dom_sf"/>
</dbReference>
<dbReference type="FunFam" id="3.40.430.10:FF:000001">
    <property type="entry name" value="Dihydrofolate reductase"/>
    <property type="match status" value="1"/>
</dbReference>
<dbReference type="GO" id="GO:0046654">
    <property type="term" value="P:tetrahydrofolate biosynthetic process"/>
    <property type="evidence" value="ECO:0007669"/>
    <property type="project" value="UniProtKB-UniPathway"/>
</dbReference>